<sequence>MTDNLHLAEQNSALIATALDGESVAMPVVGHVEDDENPVRMLAVALHHAQTAISALTDEVRDLRDEVDRLGGDPSRITTADLHRLGLDTP</sequence>
<dbReference type="RefSeq" id="WP_147895620.1">
    <property type="nucleotide sequence ID" value="NZ_BAAANR010000001.1"/>
</dbReference>
<keyword evidence="1" id="KW-0175">Coiled coil</keyword>
<name>A0A5C8HZ07_9MICO</name>
<comment type="caution">
    <text evidence="2">The sequence shown here is derived from an EMBL/GenBank/DDBJ whole genome shotgun (WGS) entry which is preliminary data.</text>
</comment>
<dbReference type="EMBL" id="VRSV01000002">
    <property type="protein sequence ID" value="TXK10452.1"/>
    <property type="molecule type" value="Genomic_DNA"/>
</dbReference>
<dbReference type="AlphaFoldDB" id="A0A5C8HZ07"/>
<evidence type="ECO:0000313" key="3">
    <source>
        <dbReference type="Proteomes" id="UP000321034"/>
    </source>
</evidence>
<dbReference type="Proteomes" id="UP000321034">
    <property type="component" value="Unassembled WGS sequence"/>
</dbReference>
<dbReference type="OrthoDB" id="5070959at2"/>
<feature type="coiled-coil region" evidence="1">
    <location>
        <begin position="46"/>
        <end position="73"/>
    </location>
</feature>
<reference evidence="2 3" key="1">
    <citation type="submission" date="2019-08" db="EMBL/GenBank/DDBJ databases">
        <authorList>
            <person name="Dong K."/>
        </authorList>
    </citation>
    <scope>NUCLEOTIDE SEQUENCE [LARGE SCALE GENOMIC DNA]</scope>
    <source>
        <strain evidence="2 3">JCM14558</strain>
    </source>
</reference>
<gene>
    <name evidence="2" type="ORF">FVP77_16645</name>
</gene>
<organism evidence="2 3">
    <name type="scientific">Microbacterium hatanonis</name>
    <dbReference type="NCBI Taxonomy" id="404366"/>
    <lineage>
        <taxon>Bacteria</taxon>
        <taxon>Bacillati</taxon>
        <taxon>Actinomycetota</taxon>
        <taxon>Actinomycetes</taxon>
        <taxon>Micrococcales</taxon>
        <taxon>Microbacteriaceae</taxon>
        <taxon>Microbacterium</taxon>
    </lineage>
</organism>
<evidence type="ECO:0000313" key="2">
    <source>
        <dbReference type="EMBL" id="TXK10452.1"/>
    </source>
</evidence>
<proteinExistence type="predicted"/>
<evidence type="ECO:0000256" key="1">
    <source>
        <dbReference type="SAM" id="Coils"/>
    </source>
</evidence>
<accession>A0A5C8HZ07</accession>
<protein>
    <submittedName>
        <fullName evidence="2">Uncharacterized protein</fullName>
    </submittedName>
</protein>
<keyword evidence="3" id="KW-1185">Reference proteome</keyword>